<evidence type="ECO:0000313" key="13">
    <source>
        <dbReference type="Proteomes" id="UP000750334"/>
    </source>
</evidence>
<name>A0A9P6WE46_MAUEX</name>
<comment type="similarity">
    <text evidence="2 9">Belongs to the ROT1 family.</text>
</comment>
<keyword evidence="8 9" id="KW-0472">Membrane</keyword>
<evidence type="ECO:0000256" key="3">
    <source>
        <dbReference type="ARBA" id="ARBA00017291"/>
    </source>
</evidence>
<dbReference type="InterPro" id="IPR019623">
    <property type="entry name" value="Rot1"/>
</dbReference>
<evidence type="ECO:0000256" key="5">
    <source>
        <dbReference type="ARBA" id="ARBA00022729"/>
    </source>
</evidence>
<keyword evidence="7 10" id="KW-1133">Transmembrane helix</keyword>
<evidence type="ECO:0000256" key="2">
    <source>
        <dbReference type="ARBA" id="ARBA00007149"/>
    </source>
</evidence>
<evidence type="ECO:0000256" key="8">
    <source>
        <dbReference type="ARBA" id="ARBA00023136"/>
    </source>
</evidence>
<evidence type="ECO:0000256" key="10">
    <source>
        <dbReference type="SAM" id="Phobius"/>
    </source>
</evidence>
<comment type="function">
    <text evidence="9">Required for normal levels of the cell wall 1,6-beta-glucan. Involved in a protein folding machinery chaperoning proteins acting in various physiological processes including cell wall synthesis and lysis of autophagic bodies.</text>
</comment>
<dbReference type="GO" id="GO:0005789">
    <property type="term" value="C:endoplasmic reticulum membrane"/>
    <property type="evidence" value="ECO:0007669"/>
    <property type="project" value="UniProtKB-SubCell"/>
</dbReference>
<feature type="transmembrane region" description="Helical" evidence="10">
    <location>
        <begin position="236"/>
        <end position="254"/>
    </location>
</feature>
<organism evidence="12 13">
    <name type="scientific">Maudiozyma exigua</name>
    <name type="common">Yeast</name>
    <name type="synonym">Kazachstania exigua</name>
    <dbReference type="NCBI Taxonomy" id="34358"/>
    <lineage>
        <taxon>Eukaryota</taxon>
        <taxon>Fungi</taxon>
        <taxon>Dikarya</taxon>
        <taxon>Ascomycota</taxon>
        <taxon>Saccharomycotina</taxon>
        <taxon>Saccharomycetes</taxon>
        <taxon>Saccharomycetales</taxon>
        <taxon>Saccharomycetaceae</taxon>
        <taxon>Maudiozyma</taxon>
    </lineage>
</organism>
<protein>
    <recommendedName>
        <fullName evidence="3 9">Protein ROT1</fullName>
    </recommendedName>
</protein>
<proteinExistence type="inferred from homology"/>
<dbReference type="GO" id="GO:0006458">
    <property type="term" value="P:'de novo' protein folding"/>
    <property type="evidence" value="ECO:0007669"/>
    <property type="project" value="InterPro"/>
</dbReference>
<dbReference type="OrthoDB" id="5327821at2759"/>
<dbReference type="EMBL" id="PUHR01000009">
    <property type="protein sequence ID" value="KAG0671679.1"/>
    <property type="molecule type" value="Genomic_DNA"/>
</dbReference>
<sequence length="255" mass="28130">MLKSIVLLVSTLLVVKIKADDSTASSLYGTWSSKSNQVFTGPGFYDPIDELLIEPSLPGLSYSFTEDGHFEEATYQVKSNPKEPGCPVAAIIYQHGTYTISDNGTLVLNPITVDGRQLLSDPCNDEGTSVYSRYNQTETFKSFSVGIDPYHGIYKLQLYQFDGSPLQPLYLAYKPPMMLPTETLNPTDTADSGASETVAVANSKRSLSELVKRGLENKHRTNARKTNHQGFFYSDLFWYVSMGLLGVGSVAFLAY</sequence>
<keyword evidence="5 11" id="KW-0732">Signal</keyword>
<dbReference type="PANTHER" id="PTHR28090">
    <property type="entry name" value="PROTEIN ROT1"/>
    <property type="match status" value="1"/>
</dbReference>
<evidence type="ECO:0000256" key="4">
    <source>
        <dbReference type="ARBA" id="ARBA00022692"/>
    </source>
</evidence>
<dbReference type="PIRSF" id="PIRSF017290">
    <property type="entry name" value="ROT1_prd"/>
    <property type="match status" value="1"/>
</dbReference>
<evidence type="ECO:0000256" key="9">
    <source>
        <dbReference type="PIRNR" id="PIRNR017290"/>
    </source>
</evidence>
<comment type="subcellular location">
    <subcellularLocation>
        <location evidence="1">Endoplasmic reticulum membrane</location>
        <topology evidence="1">Single-pass type I membrane protein</topology>
    </subcellularLocation>
</comment>
<keyword evidence="13" id="KW-1185">Reference proteome</keyword>
<comment type="caution">
    <text evidence="12">The sequence shown here is derived from an EMBL/GenBank/DDBJ whole genome shotgun (WGS) entry which is preliminary data.</text>
</comment>
<keyword evidence="6 9" id="KW-0256">Endoplasmic reticulum</keyword>
<evidence type="ECO:0000256" key="7">
    <source>
        <dbReference type="ARBA" id="ARBA00022989"/>
    </source>
</evidence>
<dbReference type="Pfam" id="PF10681">
    <property type="entry name" value="Rot1"/>
    <property type="match status" value="1"/>
</dbReference>
<keyword evidence="4 10" id="KW-0812">Transmembrane</keyword>
<dbReference type="PANTHER" id="PTHR28090:SF1">
    <property type="entry name" value="PROTEIN ROT1"/>
    <property type="match status" value="1"/>
</dbReference>
<dbReference type="GO" id="GO:0051082">
    <property type="term" value="F:unfolded protein binding"/>
    <property type="evidence" value="ECO:0007669"/>
    <property type="project" value="TreeGrafter"/>
</dbReference>
<reference evidence="12 13" key="1">
    <citation type="submission" date="2020-11" db="EMBL/GenBank/DDBJ databases">
        <title>Kefir isolates.</title>
        <authorList>
            <person name="Marcisauskas S."/>
            <person name="Kim Y."/>
            <person name="Blasche S."/>
        </authorList>
    </citation>
    <scope>NUCLEOTIDE SEQUENCE [LARGE SCALE GENOMIC DNA]</scope>
    <source>
        <strain evidence="12 13">OG2</strain>
    </source>
</reference>
<feature type="chain" id="PRO_5040141686" description="Protein ROT1" evidence="11">
    <location>
        <begin position="20"/>
        <end position="255"/>
    </location>
</feature>
<evidence type="ECO:0000256" key="1">
    <source>
        <dbReference type="ARBA" id="ARBA00004115"/>
    </source>
</evidence>
<dbReference type="Proteomes" id="UP000750334">
    <property type="component" value="Unassembled WGS sequence"/>
</dbReference>
<gene>
    <name evidence="12" type="primary">ROT1</name>
    <name evidence="12" type="ORF">C6P45_005285</name>
</gene>
<evidence type="ECO:0000256" key="6">
    <source>
        <dbReference type="ARBA" id="ARBA00022824"/>
    </source>
</evidence>
<dbReference type="AlphaFoldDB" id="A0A9P6WE46"/>
<feature type="signal peptide" evidence="11">
    <location>
        <begin position="1"/>
        <end position="19"/>
    </location>
</feature>
<evidence type="ECO:0000313" key="12">
    <source>
        <dbReference type="EMBL" id="KAG0671679.1"/>
    </source>
</evidence>
<dbReference type="GO" id="GO:0007118">
    <property type="term" value="P:budding cell apical bud growth"/>
    <property type="evidence" value="ECO:0007669"/>
    <property type="project" value="TreeGrafter"/>
</dbReference>
<accession>A0A9P6WE46</accession>
<evidence type="ECO:0000256" key="11">
    <source>
        <dbReference type="SAM" id="SignalP"/>
    </source>
</evidence>